<dbReference type="RefSeq" id="WP_301119112.1">
    <property type="nucleotide sequence ID" value="NZ_JAUHPX010000003.1"/>
</dbReference>
<dbReference type="Proteomes" id="UP001172737">
    <property type="component" value="Unassembled WGS sequence"/>
</dbReference>
<comment type="caution">
    <text evidence="1">The sequence shown here is derived from an EMBL/GenBank/DDBJ whole genome shotgun (WGS) entry which is preliminary data.</text>
</comment>
<name>A0AAW7M4Q9_9MICO</name>
<dbReference type="AlphaFoldDB" id="A0AAW7M4Q9"/>
<dbReference type="SUPFAM" id="SSF53474">
    <property type="entry name" value="alpha/beta-Hydrolases"/>
    <property type="match status" value="1"/>
</dbReference>
<dbReference type="EMBL" id="JAUHPX010000003">
    <property type="protein sequence ID" value="MDN4487778.1"/>
    <property type="molecule type" value="Genomic_DNA"/>
</dbReference>
<proteinExistence type="predicted"/>
<keyword evidence="2" id="KW-1185">Reference proteome</keyword>
<accession>A0AAW7M4Q9</accession>
<organism evidence="1 2">
    <name type="scientific">Demequina lignilytica</name>
    <dbReference type="NCBI Taxonomy" id="3051663"/>
    <lineage>
        <taxon>Bacteria</taxon>
        <taxon>Bacillati</taxon>
        <taxon>Actinomycetota</taxon>
        <taxon>Actinomycetes</taxon>
        <taxon>Micrococcales</taxon>
        <taxon>Demequinaceae</taxon>
        <taxon>Demequina</taxon>
    </lineage>
</organism>
<evidence type="ECO:0008006" key="3">
    <source>
        <dbReference type="Google" id="ProtNLM"/>
    </source>
</evidence>
<evidence type="ECO:0000313" key="2">
    <source>
        <dbReference type="Proteomes" id="UP001172737"/>
    </source>
</evidence>
<dbReference type="Gene3D" id="3.40.50.1820">
    <property type="entry name" value="alpha/beta hydrolase"/>
    <property type="match status" value="1"/>
</dbReference>
<evidence type="ECO:0000313" key="1">
    <source>
        <dbReference type="EMBL" id="MDN4487778.1"/>
    </source>
</evidence>
<dbReference type="InterPro" id="IPR029058">
    <property type="entry name" value="AB_hydrolase_fold"/>
</dbReference>
<sequence length="440" mass="44426">MSDEPLWSYGGAAGLAVRLEDLERAQAVLALAGGELEDAVWTLASAARAGGPATGAGPAGLAARASGIALSCRALSAALAIAVERYAEAEREAASGLSLAVRLGEVGADAAGSVGWGLRWGAVLATALASPIGAASLLWDDGPRRLAPGGLPPHTSWLNGELAHATVAARVEDYDRAVAALAGALAAAEALEPDYRGVVPEPGPRPVALRDAGVAGTMRRLDWTEQLGGGAVAIETVAASDGSRRHVVYIPGTQDWGVTDPNPADAHANLVAVTGGVPDAGRAVRDALDAHGVAPDEPVMLAGHSQGGLVAAVGASALADRYRITHVLTAGSPTGRIATPSGVAVLHLENTRDVVPGLDGRANPDTRDRVTVVHDRRRSGQAEAPDGSRTVAEAHALEGYAATGALVDRGAGPSVRAWTDSAGAYLTGGRSEISVYRPAS</sequence>
<gene>
    <name evidence="1" type="ORF">QQX10_06310</name>
</gene>
<reference evidence="1" key="1">
    <citation type="submission" date="2023-06" db="EMBL/GenBank/DDBJ databases">
        <title>Sysu t00039.</title>
        <authorList>
            <person name="Gao L."/>
            <person name="Fang B.-Z."/>
            <person name="Li W.-J."/>
        </authorList>
    </citation>
    <scope>NUCLEOTIDE SEQUENCE</scope>
    <source>
        <strain evidence="1">SYSU T00039</strain>
    </source>
</reference>
<protein>
    <recommendedName>
        <fullName evidence="3">PGAP1-like protein</fullName>
    </recommendedName>
</protein>